<dbReference type="InterPro" id="IPR015943">
    <property type="entry name" value="WD40/YVTN_repeat-like_dom_sf"/>
</dbReference>
<dbReference type="Pfam" id="PF00395">
    <property type="entry name" value="SLH"/>
    <property type="match status" value="1"/>
</dbReference>
<dbReference type="PROSITE" id="PS51272">
    <property type="entry name" value="SLH"/>
    <property type="match status" value="3"/>
</dbReference>
<dbReference type="Gene3D" id="2.130.10.10">
    <property type="entry name" value="YVTN repeat-like/Quinoprotein amine dehydrogenase"/>
    <property type="match status" value="1"/>
</dbReference>
<protein>
    <submittedName>
        <fullName evidence="2">DNA-binding beta-propeller fold protein YncE</fullName>
    </submittedName>
</protein>
<dbReference type="PANTHER" id="PTHR46928">
    <property type="entry name" value="MESENCHYME-SPECIFIC CELL SURFACE GLYCOPROTEIN"/>
    <property type="match status" value="1"/>
</dbReference>
<evidence type="ECO:0000313" key="2">
    <source>
        <dbReference type="EMBL" id="PFG20830.1"/>
    </source>
</evidence>
<dbReference type="PANTHER" id="PTHR46928:SF1">
    <property type="entry name" value="MESENCHYME-SPECIFIC CELL SURFACE GLYCOPROTEIN"/>
    <property type="match status" value="1"/>
</dbReference>
<dbReference type="EMBL" id="PDJD01000001">
    <property type="protein sequence ID" value="PFG20830.1"/>
    <property type="molecule type" value="Genomic_DNA"/>
</dbReference>
<sequence>MRRHGQIRSLAFRVVTPSLTPRRTRALSSLAVGALAAAGFAAAPAAAETATSAEDAAIGLSVLGTYASGVFDESAAEIVAFHAATQRVFTVNAEAGVVDVIDAADPSAPTKVGTLATAGVGDIVEGAVANSIAVREDGLLVVAVEHPDKVSAGWLAFYDATTLGSLGAVQVGSLPDMVTITPDGTWAVVANEGEPADDYTVDPEGSIGVVGLPAGLAAPAQAAVRIADFHAYEDGALPEGVRVFGEFPHGEDLPVSRNLEPEYVTTDGTTAWVSLQENNAIAVVDIASATITDILPLGTIDHSQAGSGFDPSDRDEEIAIQTVPTRGLLMPDSISTIEVDGETYLVTANEGDAREWGDYVEAARVKDLGEDGFPPLCEGVLTADQLEDEVLGRLEVSIASGLSEAGCIEQLHSFGTRSFTVLTTDGELVANSGDDFEQITAALIPEYFNSSNDETEFDSRSDAKGPEPEAITVGEVDGVPYVFVGAERVGGIFVYDLTDPSAPAFVTYLNNRDFEADPTTAQAGDLGPEGFAFVPAEDSPTGEAMLVVGNEVSGTTTLFEVASTALPFIDVSAEDMFADEIHWAYDAGITTGWQTPAGAEYRPLADINRDAMAAFLYRLAGPEDYTPPAASPFVDVSTSNQFYIEISWLAEQGISTGWPTAAGAEFRPLEPINRDAMAAFLYRLAAPEGFTAPALSPFEDVAPADRYYTEISWLAQEGISTGWQGNDGTALYRPLTPIARDAMAAFLYRFAQTELPA</sequence>
<comment type="caution">
    <text evidence="2">The sequence shown here is derived from an EMBL/GenBank/DDBJ whole genome shotgun (WGS) entry which is preliminary data.</text>
</comment>
<keyword evidence="3" id="KW-1185">Reference proteome</keyword>
<feature type="domain" description="SLH" evidence="1">
    <location>
        <begin position="629"/>
        <end position="695"/>
    </location>
</feature>
<feature type="domain" description="SLH" evidence="1">
    <location>
        <begin position="697"/>
        <end position="757"/>
    </location>
</feature>
<keyword evidence="2" id="KW-0238">DNA-binding</keyword>
<dbReference type="AlphaFoldDB" id="A0A2A9D4Q2"/>
<evidence type="ECO:0000313" key="3">
    <source>
        <dbReference type="Proteomes" id="UP000224915"/>
    </source>
</evidence>
<organism evidence="2 3">
    <name type="scientific">Serinibacter salmoneus</name>
    <dbReference type="NCBI Taxonomy" id="556530"/>
    <lineage>
        <taxon>Bacteria</taxon>
        <taxon>Bacillati</taxon>
        <taxon>Actinomycetota</taxon>
        <taxon>Actinomycetes</taxon>
        <taxon>Micrococcales</taxon>
        <taxon>Beutenbergiaceae</taxon>
        <taxon>Serinibacter</taxon>
    </lineage>
</organism>
<accession>A0A2A9D4Q2</accession>
<dbReference type="InterPro" id="IPR055188">
    <property type="entry name" value="Choice_anch_I"/>
</dbReference>
<gene>
    <name evidence="2" type="ORF">ATL40_2445</name>
</gene>
<proteinExistence type="predicted"/>
<reference evidence="2 3" key="1">
    <citation type="submission" date="2017-10" db="EMBL/GenBank/DDBJ databases">
        <title>Sequencing the genomes of 1000 actinobacteria strains.</title>
        <authorList>
            <person name="Klenk H.-P."/>
        </authorList>
    </citation>
    <scope>NUCLEOTIDE SEQUENCE [LARGE SCALE GENOMIC DNA]</scope>
    <source>
        <strain evidence="2 3">DSM 21801</strain>
    </source>
</reference>
<dbReference type="GO" id="GO:0003677">
    <property type="term" value="F:DNA binding"/>
    <property type="evidence" value="ECO:0007669"/>
    <property type="project" value="UniProtKB-KW"/>
</dbReference>
<dbReference type="Proteomes" id="UP000224915">
    <property type="component" value="Unassembled WGS sequence"/>
</dbReference>
<dbReference type="InterPro" id="IPR052956">
    <property type="entry name" value="Mesenchyme-surface_protein"/>
</dbReference>
<dbReference type="InterPro" id="IPR001119">
    <property type="entry name" value="SLH_dom"/>
</dbReference>
<dbReference type="InterPro" id="IPR011048">
    <property type="entry name" value="Haem_d1_sf"/>
</dbReference>
<dbReference type="SUPFAM" id="SSF51004">
    <property type="entry name" value="C-terminal (heme d1) domain of cytochrome cd1-nitrite reductase"/>
    <property type="match status" value="1"/>
</dbReference>
<feature type="domain" description="SLH" evidence="1">
    <location>
        <begin position="564"/>
        <end position="628"/>
    </location>
</feature>
<dbReference type="NCBIfam" id="NF038117">
    <property type="entry name" value="choice_anch_I"/>
    <property type="match status" value="1"/>
</dbReference>
<evidence type="ECO:0000259" key="1">
    <source>
        <dbReference type="PROSITE" id="PS51272"/>
    </source>
</evidence>
<dbReference type="Pfam" id="PF22494">
    <property type="entry name" value="choice_anch_I"/>
    <property type="match status" value="1"/>
</dbReference>
<name>A0A2A9D4Q2_9MICO</name>